<keyword evidence="2" id="KW-1185">Reference proteome</keyword>
<proteinExistence type="predicted"/>
<dbReference type="EMBL" id="KN839525">
    <property type="protein sequence ID" value="KIJ89664.1"/>
    <property type="molecule type" value="Genomic_DNA"/>
</dbReference>
<accession>A0A0C9WGL7</accession>
<protein>
    <submittedName>
        <fullName evidence="1">Uncharacterized protein</fullName>
    </submittedName>
</protein>
<evidence type="ECO:0000313" key="1">
    <source>
        <dbReference type="EMBL" id="KIJ89664.1"/>
    </source>
</evidence>
<sequence length="127" mass="14154">MPKPHYYTITPDRSSVLLTFTRLLPPILFQTMLLFQNSYLLVNIKDLPPTDTMSGTYVESSHTEEHKDLALCPNLPVPIAYPSISQPINTNPPTLPPVQKLLNSFYASPSCTSGMATIQPPEQVRTI</sequence>
<dbReference type="Proteomes" id="UP000054477">
    <property type="component" value="Unassembled WGS sequence"/>
</dbReference>
<reference evidence="2" key="2">
    <citation type="submission" date="2015-01" db="EMBL/GenBank/DDBJ databases">
        <title>Evolutionary Origins and Diversification of the Mycorrhizal Mutualists.</title>
        <authorList>
            <consortium name="DOE Joint Genome Institute"/>
            <consortium name="Mycorrhizal Genomics Consortium"/>
            <person name="Kohler A."/>
            <person name="Kuo A."/>
            <person name="Nagy L.G."/>
            <person name="Floudas D."/>
            <person name="Copeland A."/>
            <person name="Barry K.W."/>
            <person name="Cichocki N."/>
            <person name="Veneault-Fourrey C."/>
            <person name="LaButti K."/>
            <person name="Lindquist E.A."/>
            <person name="Lipzen A."/>
            <person name="Lundell T."/>
            <person name="Morin E."/>
            <person name="Murat C."/>
            <person name="Riley R."/>
            <person name="Ohm R."/>
            <person name="Sun H."/>
            <person name="Tunlid A."/>
            <person name="Henrissat B."/>
            <person name="Grigoriev I.V."/>
            <person name="Hibbett D.S."/>
            <person name="Martin F."/>
        </authorList>
    </citation>
    <scope>NUCLEOTIDE SEQUENCE [LARGE SCALE GENOMIC DNA]</scope>
    <source>
        <strain evidence="2">LaAM-08-1</strain>
    </source>
</reference>
<gene>
    <name evidence="1" type="ORF">K443DRAFT_15896</name>
</gene>
<name>A0A0C9WGL7_9AGAR</name>
<dbReference type="AlphaFoldDB" id="A0A0C9WGL7"/>
<evidence type="ECO:0000313" key="2">
    <source>
        <dbReference type="Proteomes" id="UP000054477"/>
    </source>
</evidence>
<reference evidence="1 2" key="1">
    <citation type="submission" date="2014-04" db="EMBL/GenBank/DDBJ databases">
        <authorList>
            <consortium name="DOE Joint Genome Institute"/>
            <person name="Kuo A."/>
            <person name="Kohler A."/>
            <person name="Nagy L.G."/>
            <person name="Floudas D."/>
            <person name="Copeland A."/>
            <person name="Barry K.W."/>
            <person name="Cichocki N."/>
            <person name="Veneault-Fourrey C."/>
            <person name="LaButti K."/>
            <person name="Lindquist E.A."/>
            <person name="Lipzen A."/>
            <person name="Lundell T."/>
            <person name="Morin E."/>
            <person name="Murat C."/>
            <person name="Sun H."/>
            <person name="Tunlid A."/>
            <person name="Henrissat B."/>
            <person name="Grigoriev I.V."/>
            <person name="Hibbett D.S."/>
            <person name="Martin F."/>
            <person name="Nordberg H.P."/>
            <person name="Cantor M.N."/>
            <person name="Hua S.X."/>
        </authorList>
    </citation>
    <scope>NUCLEOTIDE SEQUENCE [LARGE SCALE GENOMIC DNA]</scope>
    <source>
        <strain evidence="1 2">LaAM-08-1</strain>
    </source>
</reference>
<dbReference type="HOGENOM" id="CLU_1970917_0_0_1"/>
<organism evidence="1 2">
    <name type="scientific">Laccaria amethystina LaAM-08-1</name>
    <dbReference type="NCBI Taxonomy" id="1095629"/>
    <lineage>
        <taxon>Eukaryota</taxon>
        <taxon>Fungi</taxon>
        <taxon>Dikarya</taxon>
        <taxon>Basidiomycota</taxon>
        <taxon>Agaricomycotina</taxon>
        <taxon>Agaricomycetes</taxon>
        <taxon>Agaricomycetidae</taxon>
        <taxon>Agaricales</taxon>
        <taxon>Agaricineae</taxon>
        <taxon>Hydnangiaceae</taxon>
        <taxon>Laccaria</taxon>
    </lineage>
</organism>